<sequence length="218" mass="22849">GDLQSLSWLTAVDVPRLQQMASGRVDLGGPCVPHPHPGALAGVADLHVGATPSPLLHGPAGMAPRGMPGLGPITGHRDSQMSQFPVGGQPSSGLQDPPHLYSPATQPQFPLPPGAQQLSDRHGPEEQQDRQPACERDLQLHEGALPLLQDGPRRVEELGAAQPVSEQVLREGGEQDERLLPQGLPVGSEPGPHRQDGGGDAQVEEEGPGCHPPEYGQP</sequence>
<keyword evidence="3" id="KW-1185">Reference proteome</keyword>
<dbReference type="Ensembl" id="ENST00000423960.1">
    <property type="protein sequence ID" value="ENSP00000408085.1"/>
    <property type="gene ID" value="ENSG00000139445.18"/>
</dbReference>
<dbReference type="OpenTargets" id="ENSG00000139445"/>
<dbReference type="AlphaFoldDB" id="A0A0C4DG65"/>
<dbReference type="ChiTaRS" id="FOXN4">
    <property type="organism name" value="human"/>
</dbReference>
<dbReference type="HOGENOM" id="CLU_1264126_0_0_1"/>
<feature type="region of interest" description="Disordered" evidence="1">
    <location>
        <begin position="68"/>
        <end position="218"/>
    </location>
</feature>
<dbReference type="Proteomes" id="UP000005640">
    <property type="component" value="Chromosome 12"/>
</dbReference>
<dbReference type="GeneTree" id="ENSGT00940000158984"/>
<dbReference type="ExpressionAtlas" id="A0A0C4DG65">
    <property type="expression patterns" value="baseline and differential"/>
</dbReference>
<accession>A0A0C4DG65</accession>
<organism evidence="2 3">
    <name type="scientific">Homo sapiens</name>
    <name type="common">Human</name>
    <dbReference type="NCBI Taxonomy" id="9606"/>
    <lineage>
        <taxon>Eukaryota</taxon>
        <taxon>Metazoa</taxon>
        <taxon>Chordata</taxon>
        <taxon>Craniata</taxon>
        <taxon>Vertebrata</taxon>
        <taxon>Euteleostomi</taxon>
        <taxon>Mammalia</taxon>
        <taxon>Eutheria</taxon>
        <taxon>Euarchontoglires</taxon>
        <taxon>Primates</taxon>
        <taxon>Haplorrhini</taxon>
        <taxon>Catarrhini</taxon>
        <taxon>Hominidae</taxon>
        <taxon>Homo</taxon>
    </lineage>
</organism>
<evidence type="ECO:0000313" key="2">
    <source>
        <dbReference type="Ensembl" id="ENSP00000408085.1"/>
    </source>
</evidence>
<reference evidence="2" key="4">
    <citation type="submission" date="2025-08" db="UniProtKB">
        <authorList>
            <consortium name="Ensembl"/>
        </authorList>
    </citation>
    <scope>IDENTIFICATION</scope>
</reference>
<dbReference type="EMBL" id="AC012384">
    <property type="status" value="NOT_ANNOTATED_CDS"/>
    <property type="molecule type" value="Genomic_DNA"/>
</dbReference>
<feature type="non-terminal residue" evidence="2">
    <location>
        <position position="1"/>
    </location>
</feature>
<dbReference type="Bgee" id="ENSG00000139445">
    <property type="expression patterns" value="Expressed in ventricular zone and 90 other cell types or tissues"/>
</dbReference>
<reference evidence="2 3" key="2">
    <citation type="journal article" date="2004" name="Nature">
        <title>Finishing the euchromatic sequence of the human genome.</title>
        <authorList>
            <consortium name="International Human Genome Sequencing Consortium"/>
        </authorList>
    </citation>
    <scope>NUCLEOTIDE SEQUENCE [LARGE SCALE GENOMIC DNA]</scope>
</reference>
<reference evidence="2" key="5">
    <citation type="submission" date="2025-09" db="UniProtKB">
        <authorList>
            <consortium name="Ensembl"/>
        </authorList>
    </citation>
    <scope>IDENTIFICATION</scope>
</reference>
<gene>
    <name evidence="2" type="primary">FOXN4</name>
</gene>
<dbReference type="HGNC" id="HGNC:21399">
    <property type="gene designation" value="FOXN4"/>
</dbReference>
<reference evidence="2 3" key="1">
    <citation type="journal article" date="2001" name="Nature">
        <title>Initial sequencing and analysis of the human genome.</title>
        <authorList>
            <consortium name="International Human Genome Sequencing Consortium"/>
            <person name="Lander E.S."/>
            <person name="Linton L.M."/>
            <person name="Birren B."/>
            <person name="Nusbaum C."/>
            <person name="Zody M.C."/>
            <person name="Baldwin J."/>
            <person name="Devon K."/>
            <person name="Dewar K."/>
            <person name="Doyle M."/>
            <person name="FitzHugh W."/>
            <person name="Funke R."/>
            <person name="Gage D."/>
            <person name="Harris K."/>
            <person name="Heaford A."/>
            <person name="Howland J."/>
            <person name="Kann L."/>
            <person name="Lehoczky J."/>
            <person name="LeVine R."/>
            <person name="McEwan P."/>
            <person name="McKernan K."/>
            <person name="Meldrim J."/>
            <person name="Mesirov J.P."/>
            <person name="Miranda C."/>
            <person name="Morris W."/>
            <person name="Naylor J."/>
            <person name="Raymond C."/>
            <person name="Rosetti M."/>
            <person name="Santos R."/>
            <person name="Sheridan A."/>
            <person name="Sougnez C."/>
            <person name="Stange-Thomann N."/>
            <person name="Stojanovic N."/>
            <person name="Subramanian A."/>
            <person name="Wyman D."/>
            <person name="Rogers J."/>
            <person name="Sulston J."/>
            <person name="Ainscough R."/>
            <person name="Beck S."/>
            <person name="Bentley D."/>
            <person name="Burton J."/>
            <person name="Clee C."/>
            <person name="Carter N."/>
            <person name="Coulson A."/>
            <person name="Deadman R."/>
            <person name="Deloukas P."/>
            <person name="Dunham A."/>
            <person name="Dunham I."/>
            <person name="Durbin R."/>
            <person name="French L."/>
            <person name="Grafham D."/>
            <person name="Gregory S."/>
            <person name="Hubbard T."/>
            <person name="Humphray S."/>
            <person name="Hunt A."/>
            <person name="Jones M."/>
            <person name="Lloyd C."/>
            <person name="McMurray A."/>
            <person name="Matthews L."/>
            <person name="Mercer S."/>
            <person name="Milne S."/>
            <person name="Mullikin J.C."/>
            <person name="Mungall A."/>
            <person name="Plumb R."/>
            <person name="Ross M."/>
            <person name="Shownkeen R."/>
            <person name="Sims S."/>
            <person name="Waterston R.H."/>
            <person name="Wilson R.K."/>
            <person name="Hillier L.W."/>
            <person name="McPherson J.D."/>
            <person name="Marra M.A."/>
            <person name="Mardis E.R."/>
            <person name="Fulton L.A."/>
            <person name="Chinwalla A.T."/>
            <person name="Pepin K.H."/>
            <person name="Gish W.R."/>
            <person name="Chissoe S.L."/>
            <person name="Wendl M.C."/>
            <person name="Delehaunty K.D."/>
            <person name="Miner T.L."/>
            <person name="Delehaunty A."/>
            <person name="Kramer J.B."/>
            <person name="Cook L.L."/>
            <person name="Fulton R.S."/>
            <person name="Johnson D.L."/>
            <person name="Minx P.J."/>
            <person name="Clifton S.W."/>
            <person name="Hawkins T."/>
            <person name="Branscomb E."/>
            <person name="Predki P."/>
            <person name="Richardson P."/>
            <person name="Wenning S."/>
            <person name="Slezak T."/>
            <person name="Doggett N."/>
            <person name="Cheng J.F."/>
            <person name="Olsen A."/>
            <person name="Lucas S."/>
            <person name="Elkin C."/>
            <person name="Uberbacher E."/>
            <person name="Frazier M."/>
            <person name="Gibbs R.A."/>
            <person name="Muzny D.M."/>
            <person name="Scherer S.E."/>
            <person name="Bouck J.B."/>
            <person name="Sodergren E.J."/>
            <person name="Worley K.C."/>
            <person name="Rives C.M."/>
            <person name="Gorrell J.H."/>
            <person name="Metzker M.L."/>
            <person name="Naylor S.L."/>
            <person name="Kucherlapati R.S."/>
            <person name="Nelson D.L."/>
            <person name="Weinstock G.M."/>
            <person name="Sakaki Y."/>
            <person name="Fujiyama A."/>
            <person name="Hattori M."/>
            <person name="Yada T."/>
            <person name="Toyoda A."/>
            <person name="Itoh T."/>
            <person name="Kawagoe C."/>
            <person name="Watanabe H."/>
            <person name="Totoki Y."/>
            <person name="Taylor T."/>
            <person name="Weissenbach J."/>
            <person name="Heilig R."/>
            <person name="Saurin W."/>
            <person name="Artiguenave F."/>
            <person name="Brottier P."/>
            <person name="Bruls T."/>
            <person name="Pelletier E."/>
            <person name="Robert C."/>
            <person name="Wincker P."/>
            <person name="Smith D.R."/>
            <person name="Doucette-Stamm L."/>
            <person name="Rubenfield M."/>
            <person name="Weinstock K."/>
            <person name="Lee H.M."/>
            <person name="Dubois J."/>
            <person name="Rosenthal A."/>
            <person name="Platzer M."/>
            <person name="Nyakatura G."/>
            <person name="Taudien S."/>
            <person name="Rump A."/>
            <person name="Yang H."/>
            <person name="Yu J."/>
            <person name="Wang J."/>
            <person name="Huang G."/>
            <person name="Gu J."/>
            <person name="Hood L."/>
            <person name="Rowen L."/>
            <person name="Madan A."/>
            <person name="Qin S."/>
            <person name="Davis R.W."/>
            <person name="Federspiel N.A."/>
            <person name="Abola A.P."/>
            <person name="Proctor M.J."/>
            <person name="Myers R.M."/>
            <person name="Schmutz J."/>
            <person name="Dickson M."/>
            <person name="Grimwood J."/>
            <person name="Cox D.R."/>
            <person name="Olson M.V."/>
            <person name="Kaul R."/>
            <person name="Raymond C."/>
            <person name="Shimizu N."/>
            <person name="Kawasaki K."/>
            <person name="Minoshima S."/>
            <person name="Evans G.A."/>
            <person name="Athanasiou M."/>
            <person name="Schultz R."/>
            <person name="Roe B.A."/>
            <person name="Chen F."/>
            <person name="Pan H."/>
            <person name="Ramser J."/>
            <person name="Lehrach H."/>
            <person name="Reinhardt R."/>
            <person name="McCombie W.R."/>
            <person name="de la Bastide M."/>
            <person name="Dedhia N."/>
            <person name="Blocker H."/>
            <person name="Hornischer K."/>
            <person name="Nordsiek G."/>
            <person name="Agarwala R."/>
            <person name="Aravind L."/>
            <person name="Bailey J.A."/>
            <person name="Bateman A."/>
            <person name="Batzoglou S."/>
            <person name="Birney E."/>
            <person name="Bork P."/>
            <person name="Brown D.G."/>
            <person name="Burge C.B."/>
            <person name="Cerutti L."/>
            <person name="Chen H.C."/>
            <person name="Church D."/>
            <person name="Clamp M."/>
            <person name="Copley R.R."/>
            <person name="Doerks T."/>
            <person name="Eddy S.R."/>
            <person name="Eichler E.E."/>
            <person name="Furey T.S."/>
            <person name="Galagan J."/>
            <person name="Gilbert J.G."/>
            <person name="Harmon C."/>
            <person name="Hayashizaki Y."/>
            <person name="Haussler D."/>
            <person name="Hermjakob H."/>
            <person name="Hokamp K."/>
            <person name="Jang W."/>
            <person name="Johnson L.S."/>
            <person name="Jones T.A."/>
            <person name="Kasif S."/>
            <person name="Kaspryzk A."/>
            <person name="Kennedy S."/>
            <person name="Kent W.J."/>
            <person name="Kitts P."/>
            <person name="Koonin E.V."/>
            <person name="Korf I."/>
            <person name="Kulp D."/>
            <person name="Lancet D."/>
            <person name="Lowe T.M."/>
            <person name="McLysaght A."/>
            <person name="Mikkelsen T."/>
            <person name="Moran J.V."/>
            <person name="Mulder N."/>
            <person name="Pollara V.J."/>
            <person name="Ponting C.P."/>
            <person name="Schuler G."/>
            <person name="Schultz J."/>
            <person name="Slater G."/>
            <person name="Smit A.F."/>
            <person name="Stupka E."/>
            <person name="Szustakowski J."/>
            <person name="Thierry-Mieg D."/>
            <person name="Thierry-Mieg J."/>
            <person name="Wagner L."/>
            <person name="Wallis J."/>
            <person name="Wheeler R."/>
            <person name="Williams A."/>
            <person name="Wolf Y.I."/>
            <person name="Wolfe K.H."/>
            <person name="Yang S.P."/>
            <person name="Yeh R.F."/>
            <person name="Collins F."/>
            <person name="Guyer M.S."/>
            <person name="Peterson J."/>
            <person name="Felsenfeld A."/>
            <person name="Wetterstrand K.A."/>
            <person name="Patrinos A."/>
            <person name="Morgan M.J."/>
            <person name="de Jong P."/>
            <person name="Catanese J.J."/>
            <person name="Osoegawa K."/>
            <person name="Shizuya H."/>
            <person name="Choi S."/>
            <person name="Chen Y.J."/>
        </authorList>
    </citation>
    <scope>NUCLEOTIDE SEQUENCE [LARGE SCALE GENOMIC DNA]</scope>
</reference>
<feature type="compositionally biased region" description="Basic and acidic residues" evidence="1">
    <location>
        <begin position="119"/>
        <end position="140"/>
    </location>
</feature>
<dbReference type="VEuPathDB" id="HostDB:ENSG00000139445"/>
<protein>
    <submittedName>
        <fullName evidence="2">Forkhead box N4</fullName>
    </submittedName>
</protein>
<evidence type="ECO:0000313" key="3">
    <source>
        <dbReference type="Proteomes" id="UP000005640"/>
    </source>
</evidence>
<feature type="compositionally biased region" description="Basic and acidic residues" evidence="1">
    <location>
        <begin position="168"/>
        <end position="179"/>
    </location>
</feature>
<reference evidence="2 3" key="3">
    <citation type="journal article" date="2006" name="Nature">
        <title>The finished DNA sequence of human chromosome 12.</title>
        <authorList>
            <consortium name="Baylor College of Medicine Human Genome Sequencing Center Sequence Production Team"/>
            <person name="Scherer S.E."/>
            <person name="Muzny D.M."/>
            <person name="Buhay C.J."/>
            <person name="Chen R."/>
            <person name="Cree A."/>
            <person name="Ding Y."/>
            <person name="Dugan-Rocha S."/>
            <person name="Gill R."/>
            <person name="Gunaratne P."/>
            <person name="Harris R.A."/>
            <person name="Hawes A.C."/>
            <person name="Hernandez J."/>
            <person name="Hodgson A.V."/>
            <person name="Hume J."/>
            <person name="Jackson A."/>
            <person name="Khan Z.M."/>
            <person name="Kovar-Smith C."/>
            <person name="Lewis L.R."/>
            <person name="Lozado R.J."/>
            <person name="Metzker M.L."/>
            <person name="Milosavljevic A."/>
            <person name="Miner G.R."/>
            <person name="Montgomery K.T."/>
            <person name="Morgan M.B."/>
            <person name="Nazareth L.V."/>
            <person name="Scott G."/>
            <person name="Sodergren E."/>
            <person name="Song X.Z."/>
            <person name="Steffen D."/>
            <person name="Lovering R.C."/>
            <person name="Wheeler D.A."/>
            <person name="Worley K.C."/>
            <person name="Yuan Y."/>
            <person name="Zhang Z."/>
            <person name="Adams C.Q."/>
            <person name="Ansari-Lari M.A."/>
            <person name="Ayele M."/>
            <person name="Brown M.J."/>
            <person name="Chen G."/>
            <person name="Chen Z."/>
            <person name="Clerc-Blankenburg K.P."/>
            <person name="Davis C."/>
            <person name="Delgado O."/>
            <person name="Dinh H.H."/>
            <person name="Draper H."/>
            <person name="Gonzalez-Garay M.L."/>
            <person name="Havlak P."/>
            <person name="Jackson L.R."/>
            <person name="Jacob L.S."/>
            <person name="Kelly S.H."/>
            <person name="Li L."/>
            <person name="Li Z."/>
            <person name="Liu J."/>
            <person name="Liu W."/>
            <person name="Lu J."/>
            <person name="Maheshwari M."/>
            <person name="Nguyen B.V."/>
            <person name="Okwuonu G.O."/>
            <person name="Pasternak S."/>
            <person name="Perez L.M."/>
            <person name="Plopper F.J."/>
            <person name="Santibanez J."/>
            <person name="Shen H."/>
            <person name="Tabor P.E."/>
            <person name="Verduzco D."/>
            <person name="Waldron L."/>
            <person name="Wang Q."/>
            <person name="Williams G.A."/>
            <person name="Zhang J."/>
            <person name="Zhou J."/>
            <person name="Allen C.C."/>
            <person name="Amin A.G."/>
            <person name="Anyalebechi V."/>
            <person name="Bailey M."/>
            <person name="Barbaria J.A."/>
            <person name="Bimage K.E."/>
            <person name="Bryant N.P."/>
            <person name="Burch P.E."/>
            <person name="Burkett C.E."/>
            <person name="Burrell K.L."/>
            <person name="Calderon E."/>
            <person name="Cardenas V."/>
            <person name="Carter K."/>
            <person name="Casias K."/>
            <person name="Cavazos I."/>
            <person name="Cavazos S.R."/>
            <person name="Ceasar H."/>
            <person name="Chacko J."/>
            <person name="Chan S.N."/>
            <person name="Chavez D."/>
            <person name="Christopoulos C."/>
            <person name="Chu J."/>
            <person name="Cockrell R."/>
            <person name="Cox C.D."/>
            <person name="Dang M."/>
            <person name="Dathorne S.R."/>
            <person name="David R."/>
            <person name="Davis C.M."/>
            <person name="Davy-Carroll L."/>
            <person name="Deshazo D.R."/>
            <person name="Donlin J.E."/>
            <person name="D'Souza L."/>
            <person name="Eaves K.A."/>
            <person name="Egan A."/>
            <person name="Emery-Cohen A.J."/>
            <person name="Escotto M."/>
            <person name="Flagg N."/>
            <person name="Forbes L.D."/>
            <person name="Gabisi A.M."/>
            <person name="Garza M."/>
            <person name="Hamilton C."/>
            <person name="Henderson N."/>
            <person name="Hernandez O."/>
            <person name="Hines S."/>
            <person name="Hogues M.E."/>
            <person name="Huang M."/>
            <person name="Idlebird D.G."/>
            <person name="Johnson R."/>
            <person name="Jolivet A."/>
            <person name="Jones S."/>
            <person name="Kagan R."/>
            <person name="King L.M."/>
            <person name="Leal B."/>
            <person name="Lebow H."/>
            <person name="Lee S."/>
            <person name="LeVan J.M."/>
            <person name="Lewis L.C."/>
            <person name="London P."/>
            <person name="Lorensuhewa L.M."/>
            <person name="Loulseged H."/>
            <person name="Lovett D.A."/>
            <person name="Lucier A."/>
            <person name="Lucier R.L."/>
            <person name="Ma J."/>
            <person name="Madu R.C."/>
            <person name="Mapua P."/>
            <person name="Martindale A.D."/>
            <person name="Martinez E."/>
            <person name="Massey E."/>
            <person name="Mawhiney S."/>
            <person name="Meador M.G."/>
            <person name="Mendez S."/>
            <person name="Mercado C."/>
            <person name="Mercado I.C."/>
            <person name="Merritt C.E."/>
            <person name="Miner Z.L."/>
            <person name="Minja E."/>
            <person name="Mitchell T."/>
            <person name="Mohabbat F."/>
            <person name="Mohabbat K."/>
            <person name="Montgomery B."/>
            <person name="Moore N."/>
            <person name="Morris S."/>
            <person name="Munidasa M."/>
            <person name="Ngo R.N."/>
            <person name="Nguyen N.B."/>
            <person name="Nickerson E."/>
            <person name="Nwaokelemeh O.O."/>
            <person name="Nwokenkwo S."/>
            <person name="Obregon M."/>
            <person name="Oguh M."/>
            <person name="Oragunye N."/>
            <person name="Oviedo R.J."/>
            <person name="Parish B.J."/>
            <person name="Parker D.N."/>
            <person name="Parrish J."/>
            <person name="Parks K.L."/>
            <person name="Paul H.A."/>
            <person name="Payton B.A."/>
            <person name="Perez A."/>
            <person name="Perrin W."/>
            <person name="Pickens A."/>
            <person name="Primus E.L."/>
            <person name="Pu L.L."/>
            <person name="Puazo M."/>
            <person name="Quiles M.M."/>
            <person name="Quiroz J.B."/>
            <person name="Rabata D."/>
            <person name="Reeves K."/>
            <person name="Ruiz S.J."/>
            <person name="Shao H."/>
            <person name="Sisson I."/>
            <person name="Sonaike T."/>
            <person name="Sorelle R.P."/>
            <person name="Sutton A.E."/>
            <person name="Svatek A.F."/>
            <person name="Svetz L.A."/>
            <person name="Tamerisa K.S."/>
            <person name="Taylor T.R."/>
            <person name="Teague B."/>
            <person name="Thomas N."/>
            <person name="Thorn R.D."/>
            <person name="Trejos Z.Y."/>
            <person name="Trevino B.K."/>
            <person name="Ukegbu O.N."/>
            <person name="Urban J.B."/>
            <person name="Vasquez L.I."/>
            <person name="Vera V.A."/>
            <person name="Villasana D.M."/>
            <person name="Wang L."/>
            <person name="Ward-Moore S."/>
            <person name="Warren J.T."/>
            <person name="Wei X."/>
            <person name="White F."/>
            <person name="Williamson A.L."/>
            <person name="Wleczyk R."/>
            <person name="Wooden H.S."/>
            <person name="Wooden S.H."/>
            <person name="Yen J."/>
            <person name="Yoon L."/>
            <person name="Yoon V."/>
            <person name="Zorrilla S.E."/>
            <person name="Nelson D."/>
            <person name="Kucherlapati R."/>
            <person name="Weinstock G."/>
            <person name="Gibbs R.A."/>
            <person name="null."/>
        </authorList>
    </citation>
    <scope>NUCLEOTIDE SEQUENCE [LARGE SCALE GENOMIC DNA]</scope>
</reference>
<dbReference type="OrthoDB" id="10070006at2759"/>
<evidence type="ECO:0000256" key="1">
    <source>
        <dbReference type="SAM" id="MobiDB-lite"/>
    </source>
</evidence>
<proteinExistence type="predicted"/>
<name>A0A0C4DG65_HUMAN</name>